<dbReference type="Proteomes" id="UP000051802">
    <property type="component" value="Unassembled WGS sequence"/>
</dbReference>
<dbReference type="InterPro" id="IPR012349">
    <property type="entry name" value="Split_barrel_FMN-bd"/>
</dbReference>
<dbReference type="OrthoDB" id="1432662at2"/>
<comment type="caution">
    <text evidence="2">The sequence shown here is derived from an EMBL/GenBank/DDBJ whole genome shotgun (WGS) entry which is preliminary data.</text>
</comment>
<dbReference type="Pfam" id="PF16242">
    <property type="entry name" value="Pyrid_ox_like"/>
    <property type="match status" value="1"/>
</dbReference>
<evidence type="ECO:0000313" key="3">
    <source>
        <dbReference type="Proteomes" id="UP000051802"/>
    </source>
</evidence>
<organism evidence="2 3">
    <name type="scientific">Stenotrophomonas panacihumi</name>
    <dbReference type="NCBI Taxonomy" id="676599"/>
    <lineage>
        <taxon>Bacteria</taxon>
        <taxon>Pseudomonadati</taxon>
        <taxon>Pseudomonadota</taxon>
        <taxon>Gammaproteobacteria</taxon>
        <taxon>Lysobacterales</taxon>
        <taxon>Lysobacteraceae</taxon>
        <taxon>Stenotrophomonas</taxon>
    </lineage>
</organism>
<keyword evidence="3" id="KW-1185">Reference proteome</keyword>
<dbReference type="InterPro" id="IPR052917">
    <property type="entry name" value="Stress-Dev_Protein"/>
</dbReference>
<reference evidence="2 3" key="1">
    <citation type="submission" date="2015-10" db="EMBL/GenBank/DDBJ databases">
        <title>Genome sequencing and analysis of members of genus Stenotrophomonas.</title>
        <authorList>
            <person name="Patil P.P."/>
            <person name="Midha S."/>
            <person name="Patil P.B."/>
        </authorList>
    </citation>
    <scope>NUCLEOTIDE SEQUENCE [LARGE SCALE GENOMIC DNA]</scope>
    <source>
        <strain evidence="2 3">JCM 16536</strain>
    </source>
</reference>
<dbReference type="InterPro" id="IPR038725">
    <property type="entry name" value="YdaG_split_barrel_FMN-bd"/>
</dbReference>
<dbReference type="STRING" id="676599.ARC20_13555"/>
<name>A0A0R0A432_9GAMM</name>
<dbReference type="PANTHER" id="PTHR34818">
    <property type="entry name" value="PROTEIN BLI-3"/>
    <property type="match status" value="1"/>
</dbReference>
<evidence type="ECO:0000259" key="1">
    <source>
        <dbReference type="Pfam" id="PF16242"/>
    </source>
</evidence>
<feature type="domain" description="General stress protein FMN-binding split barrel" evidence="1">
    <location>
        <begin position="8"/>
        <end position="142"/>
    </location>
</feature>
<evidence type="ECO:0000313" key="2">
    <source>
        <dbReference type="EMBL" id="KRG39805.1"/>
    </source>
</evidence>
<dbReference type="Gene3D" id="2.30.110.10">
    <property type="entry name" value="Electron Transport, Fmn-binding Protein, Chain A"/>
    <property type="match status" value="1"/>
</dbReference>
<accession>A0A0R0A432</accession>
<dbReference type="AlphaFoldDB" id="A0A0R0A432"/>
<dbReference type="EMBL" id="LLXU01000104">
    <property type="protein sequence ID" value="KRG39805.1"/>
    <property type="molecule type" value="Genomic_DNA"/>
</dbReference>
<dbReference type="PANTHER" id="PTHR34818:SF1">
    <property type="entry name" value="PROTEIN BLI-3"/>
    <property type="match status" value="1"/>
</dbReference>
<dbReference type="SUPFAM" id="SSF50475">
    <property type="entry name" value="FMN-binding split barrel"/>
    <property type="match status" value="1"/>
</dbReference>
<sequence>MADQQELEKRFWKTLKSDRTVMLGLAAAEDGHAQPMTAMIEGDEGGPIWFFTARDNGLLNALGGGMAAANAQLVGKGHEVFASIAGTLREQTDRAVVERLWNPFIAAWYEGGKDDPKLVLLRLDPAHAQVWLNENNLLAGVKLLLGVDPKKDYADKVGEVPL</sequence>
<proteinExistence type="predicted"/>
<protein>
    <submittedName>
        <fullName evidence="2">General stress protein</fullName>
    </submittedName>
</protein>
<gene>
    <name evidence="2" type="ORF">ARC20_13555</name>
</gene>